<dbReference type="InterPro" id="IPR038005">
    <property type="entry name" value="RX-like_CC"/>
</dbReference>
<proteinExistence type="predicted"/>
<dbReference type="SUPFAM" id="SSF52540">
    <property type="entry name" value="P-loop containing nucleoside triphosphate hydrolases"/>
    <property type="match status" value="1"/>
</dbReference>
<keyword evidence="9" id="KW-1185">Reference proteome</keyword>
<sequence length="868" mass="99122">MDSAAQDLLLGTIVRILANEISSIAGIHDQVKDIKEELVSMIALLQDAEGKKAHTKTEETWVASVRDSVYDVEDLIDEFIYRIYEEKSGRPVASWFHQTIHIPKNLWYRRQIANKLCNIKQTIKAISERNRNYGVGHVTALEGTSNSPNVQNWMQYQAEASLFIKEDELVGIASQKKILMGWLMNEEPNQTIIPVVGMGGSGKTTLVASTFNNDTVKRRFNCYAWITVSQTYVIEDLYRDLIKQFHESRKEEIPPSINAMSFRELLQMLVNYLDSKSYLKDTWDLFSKKAFFTYPNKSCPPELEPVAWKILDKCEGLPLAIVALGGLMSSKKSYADWSNVYNSFNWHLENDPSLDSVKNILLHSFNDLPYRLKHCFLYCSLFPEDYEMKRKRLIRLWIAEGFVEHQTGVTLEVVAERYLSELCFRSMLQVVERNPVGRPKILKLHDLIREIAVSTSKKEKFCASSHGKELKEVMKENGVRRLSYTGMSQLRSFLVFSIGMSSLCLSNSLIAEFKLLRTLDLENVPIEELPDGVVYLFNLRYLNLRGTAIKKLPKSIGRLRNLQTLNISHTKIETLPKGIAKLLNLRHLIMSQLHTDVTGTRFSNINGTMFRYINGIRAPLNVSKLNKLQVLSCVEAEGDFIRLVGNMNQLTRIGITNVKKSDEMHLCDSIQKLQLLQHLELMACDEEEILGTNALSSPSPQLRGVLLVGKLEKVPFWFHSLRNLTSLGLHWSRLEEDLLPYIADLPCLGRLILVNSYVGKELCFGRGFVKLTKLMLRNFPSVNKITIEKGVMPNLKFFEVGNCNELKTLPLGLEYLTNLQELHLVNLPMEIIDPIRKGAVDRPRVQHIPEINHYNFIQSGGVTIEKLS</sequence>
<keyword evidence="1" id="KW-0677">Repeat</keyword>
<dbReference type="GO" id="GO:0098542">
    <property type="term" value="P:defense response to other organism"/>
    <property type="evidence" value="ECO:0007669"/>
    <property type="project" value="TreeGrafter"/>
</dbReference>
<dbReference type="FunFam" id="1.10.10.10:FF:000322">
    <property type="entry name" value="Probable disease resistance protein At1g63360"/>
    <property type="match status" value="1"/>
</dbReference>
<dbReference type="PANTHER" id="PTHR23155:SF1205">
    <property type="entry name" value="DISEASE RESISTANCE PROTEIN RPM1"/>
    <property type="match status" value="1"/>
</dbReference>
<evidence type="ECO:0000259" key="5">
    <source>
        <dbReference type="Pfam" id="PF18052"/>
    </source>
</evidence>
<dbReference type="InterPro" id="IPR032675">
    <property type="entry name" value="LRR_dom_sf"/>
</dbReference>
<dbReference type="InterPro" id="IPR036388">
    <property type="entry name" value="WH-like_DNA-bd_sf"/>
</dbReference>
<keyword evidence="2" id="KW-0547">Nucleotide-binding</keyword>
<reference evidence="8 9" key="1">
    <citation type="journal article" date="2023" name="G3 (Bethesda)">
        <title>A chromosome-length genome assembly and annotation of blackberry (Rubus argutus, cv. 'Hillquist').</title>
        <authorList>
            <person name="Bruna T."/>
            <person name="Aryal R."/>
            <person name="Dudchenko O."/>
            <person name="Sargent D.J."/>
            <person name="Mead D."/>
            <person name="Buti M."/>
            <person name="Cavallini A."/>
            <person name="Hytonen T."/>
            <person name="Andres J."/>
            <person name="Pham M."/>
            <person name="Weisz D."/>
            <person name="Mascagni F."/>
            <person name="Usai G."/>
            <person name="Natali L."/>
            <person name="Bassil N."/>
            <person name="Fernandez G.E."/>
            <person name="Lomsadze A."/>
            <person name="Armour M."/>
            <person name="Olukolu B."/>
            <person name="Poorten T."/>
            <person name="Britton C."/>
            <person name="Davik J."/>
            <person name="Ashrafi H."/>
            <person name="Aiden E.L."/>
            <person name="Borodovsky M."/>
            <person name="Worthington M."/>
        </authorList>
    </citation>
    <scope>NUCLEOTIDE SEQUENCE [LARGE SCALE GENOMIC DNA]</scope>
    <source>
        <strain evidence="8">PI 553951</strain>
    </source>
</reference>
<gene>
    <name evidence="8" type="ORF">M0R45_031290</name>
</gene>
<evidence type="ECO:0000259" key="4">
    <source>
        <dbReference type="Pfam" id="PF00931"/>
    </source>
</evidence>
<dbReference type="InterPro" id="IPR044974">
    <property type="entry name" value="Disease_R_plants"/>
</dbReference>
<dbReference type="Gene3D" id="3.40.50.300">
    <property type="entry name" value="P-loop containing nucleotide triphosphate hydrolases"/>
    <property type="match status" value="1"/>
</dbReference>
<evidence type="ECO:0000256" key="3">
    <source>
        <dbReference type="ARBA" id="ARBA00022821"/>
    </source>
</evidence>
<dbReference type="Pfam" id="PF00931">
    <property type="entry name" value="NB-ARC"/>
    <property type="match status" value="1"/>
</dbReference>
<evidence type="ECO:0000259" key="7">
    <source>
        <dbReference type="Pfam" id="PF23598"/>
    </source>
</evidence>
<feature type="domain" description="Disease resistance protein winged helix" evidence="6">
    <location>
        <begin position="381"/>
        <end position="452"/>
    </location>
</feature>
<dbReference type="InterPro" id="IPR002182">
    <property type="entry name" value="NB-ARC"/>
</dbReference>
<dbReference type="GO" id="GO:0043531">
    <property type="term" value="F:ADP binding"/>
    <property type="evidence" value="ECO:0007669"/>
    <property type="project" value="InterPro"/>
</dbReference>
<evidence type="ECO:0008006" key="10">
    <source>
        <dbReference type="Google" id="ProtNLM"/>
    </source>
</evidence>
<dbReference type="Proteomes" id="UP001457282">
    <property type="component" value="Unassembled WGS sequence"/>
</dbReference>
<dbReference type="AlphaFoldDB" id="A0AAW1WFF1"/>
<dbReference type="Gene3D" id="1.20.5.4130">
    <property type="match status" value="1"/>
</dbReference>
<evidence type="ECO:0000256" key="1">
    <source>
        <dbReference type="ARBA" id="ARBA00022737"/>
    </source>
</evidence>
<dbReference type="CDD" id="cd14798">
    <property type="entry name" value="RX-CC_like"/>
    <property type="match status" value="1"/>
</dbReference>
<dbReference type="Pfam" id="PF18052">
    <property type="entry name" value="Rx_N"/>
    <property type="match status" value="1"/>
</dbReference>
<name>A0AAW1WFF1_RUBAR</name>
<dbReference type="InterPro" id="IPR042197">
    <property type="entry name" value="Apaf_helical"/>
</dbReference>
<evidence type="ECO:0000259" key="6">
    <source>
        <dbReference type="Pfam" id="PF23559"/>
    </source>
</evidence>
<evidence type="ECO:0000313" key="9">
    <source>
        <dbReference type="Proteomes" id="UP001457282"/>
    </source>
</evidence>
<dbReference type="Gene3D" id="1.10.8.430">
    <property type="entry name" value="Helical domain of apoptotic protease-activating factors"/>
    <property type="match status" value="1"/>
</dbReference>
<dbReference type="InterPro" id="IPR041118">
    <property type="entry name" value="Rx_N"/>
</dbReference>
<dbReference type="InterPro" id="IPR055414">
    <property type="entry name" value="LRR_R13L4/SHOC2-like"/>
</dbReference>
<dbReference type="InterPro" id="IPR027417">
    <property type="entry name" value="P-loop_NTPase"/>
</dbReference>
<dbReference type="Pfam" id="PF23598">
    <property type="entry name" value="LRR_14"/>
    <property type="match status" value="1"/>
</dbReference>
<dbReference type="Gene3D" id="1.10.10.10">
    <property type="entry name" value="Winged helix-like DNA-binding domain superfamily/Winged helix DNA-binding domain"/>
    <property type="match status" value="1"/>
</dbReference>
<dbReference type="Gene3D" id="3.80.10.10">
    <property type="entry name" value="Ribonuclease Inhibitor"/>
    <property type="match status" value="1"/>
</dbReference>
<organism evidence="8 9">
    <name type="scientific">Rubus argutus</name>
    <name type="common">Southern blackberry</name>
    <dbReference type="NCBI Taxonomy" id="59490"/>
    <lineage>
        <taxon>Eukaryota</taxon>
        <taxon>Viridiplantae</taxon>
        <taxon>Streptophyta</taxon>
        <taxon>Embryophyta</taxon>
        <taxon>Tracheophyta</taxon>
        <taxon>Spermatophyta</taxon>
        <taxon>Magnoliopsida</taxon>
        <taxon>eudicotyledons</taxon>
        <taxon>Gunneridae</taxon>
        <taxon>Pentapetalae</taxon>
        <taxon>rosids</taxon>
        <taxon>fabids</taxon>
        <taxon>Rosales</taxon>
        <taxon>Rosaceae</taxon>
        <taxon>Rosoideae</taxon>
        <taxon>Rosoideae incertae sedis</taxon>
        <taxon>Rubus</taxon>
    </lineage>
</organism>
<feature type="domain" description="Disease resistance R13L4/SHOC-2-like LRR" evidence="7">
    <location>
        <begin position="489"/>
        <end position="824"/>
    </location>
</feature>
<dbReference type="Pfam" id="PF23559">
    <property type="entry name" value="WHD_DRP"/>
    <property type="match status" value="1"/>
</dbReference>
<evidence type="ECO:0000256" key="2">
    <source>
        <dbReference type="ARBA" id="ARBA00022741"/>
    </source>
</evidence>
<feature type="domain" description="NB-ARC" evidence="4">
    <location>
        <begin position="177"/>
        <end position="279"/>
    </location>
</feature>
<protein>
    <recommendedName>
        <fullName evidence="10">Disease resistance protein RPM1-like</fullName>
    </recommendedName>
</protein>
<keyword evidence="3" id="KW-0611">Plant defense</keyword>
<evidence type="ECO:0000313" key="8">
    <source>
        <dbReference type="EMBL" id="KAK9922848.1"/>
    </source>
</evidence>
<dbReference type="SUPFAM" id="SSF52058">
    <property type="entry name" value="L domain-like"/>
    <property type="match status" value="1"/>
</dbReference>
<dbReference type="EMBL" id="JBEDUW010000006">
    <property type="protein sequence ID" value="KAK9922848.1"/>
    <property type="molecule type" value="Genomic_DNA"/>
</dbReference>
<comment type="caution">
    <text evidence="8">The sequence shown here is derived from an EMBL/GenBank/DDBJ whole genome shotgun (WGS) entry which is preliminary data.</text>
</comment>
<accession>A0AAW1WFF1</accession>
<dbReference type="InterPro" id="IPR058922">
    <property type="entry name" value="WHD_DRP"/>
</dbReference>
<feature type="domain" description="Disease resistance N-terminal" evidence="5">
    <location>
        <begin position="9"/>
        <end position="88"/>
    </location>
</feature>
<dbReference type="PANTHER" id="PTHR23155">
    <property type="entry name" value="DISEASE RESISTANCE PROTEIN RP"/>
    <property type="match status" value="1"/>
</dbReference>